<dbReference type="Proteomes" id="UP000203413">
    <property type="component" value="Segment"/>
</dbReference>
<reference evidence="2 3" key="1">
    <citation type="journal article" date="2014" name="BMC Genomics">
        <title>The genome and occlusion bodies of marine Penaeus monodon nudivirus (PmNV, also known as MBV and PemoNPV) suggest that it should be assigned to a new nudivirus genus that is distinct from the terrestrial nudiviruses.</title>
        <authorList>
            <person name="Yang Y.T."/>
            <person name="Lee D.Y."/>
            <person name="Wang Y."/>
            <person name="Hu J.M."/>
            <person name="Li W.H."/>
            <person name="Leu J.H."/>
            <person name="Chang G.D."/>
            <person name="Ke H.M."/>
            <person name="Kang S.T."/>
            <person name="Lin S.S."/>
            <person name="Kou G.H."/>
            <person name="Lo C.F."/>
        </authorList>
    </citation>
    <scope>NUCLEOTIDE SEQUENCE [LARGE SCALE GENOMIC DNA]</scope>
    <source>
        <strain evidence="2">Indonesia</strain>
    </source>
</reference>
<dbReference type="EMBL" id="KJ184318">
    <property type="protein sequence ID" value="AII15798.1"/>
    <property type="molecule type" value="Genomic_DNA"/>
</dbReference>
<feature type="transmembrane region" description="Helical" evidence="1">
    <location>
        <begin position="152"/>
        <end position="171"/>
    </location>
</feature>
<evidence type="ECO:0000256" key="1">
    <source>
        <dbReference type="SAM" id="Phobius"/>
    </source>
</evidence>
<proteinExistence type="predicted"/>
<evidence type="ECO:0000313" key="3">
    <source>
        <dbReference type="Proteomes" id="UP000203413"/>
    </source>
</evidence>
<evidence type="ECO:0000313" key="2">
    <source>
        <dbReference type="EMBL" id="AII15798.1"/>
    </source>
</evidence>
<dbReference type="GeneID" id="20098316"/>
<accession>A0A076FCW7</accession>
<keyword evidence="1" id="KW-0812">Transmembrane</keyword>
<dbReference type="RefSeq" id="YP_009051848.1">
    <property type="nucleotide sequence ID" value="NC_024692.1"/>
</dbReference>
<protein>
    <submittedName>
        <fullName evidence="2">ODV-E56</fullName>
    </submittedName>
</protein>
<keyword evidence="1" id="KW-1133">Transmembrane helix</keyword>
<keyword evidence="3" id="KW-1185">Reference proteome</keyword>
<name>A0A076FCW7_9VIRU</name>
<dbReference type="KEGG" id="vg:20098316"/>
<feature type="transmembrane region" description="Helical" evidence="1">
    <location>
        <begin position="374"/>
        <end position="395"/>
    </location>
</feature>
<sequence>MKWLNDIKVGSKPIVSKPDFDVTVNQLKAAKCDVPSIDSVFENLPFTKVNDEIHINDARFRDLEVKFRKGEIKSALDDANISNTIPVADEAALRKTIKAEAPDIDVQELNKKIDTAKKYHEDLNVTAKDGAELESKLSAPSKEKAKSMYSKIVAGIAIGGTATGLFTALIVTGEVFEDIANANNSRNGCFLVYKNTETVACKLPSRSCGYGSNGAVPCSSENVEKTKYNIYLMVHDIFQQNDEASIAEMKDAGIILGTDNENPSTYSPDVTLETQDNVGKLIEYYNEKYPSITDVLFDPCAVSGITEGCVSCNTTASTNSVEYATTELLDGNLTYMCIEDSTVIDTLTDIATTLGVDLFTASGDSLSGSFQGNFFLSVIIVLVLVFAIALAIKFIPKKKGVEISDNTPGTTTPAVPVAAPVAPYPTVTASPVPPYRPPMGNPNSRSVII</sequence>
<organism evidence="2 3">
    <name type="scientific">Penaeus monodon nudivirus</name>
    <dbReference type="NCBI Taxonomy" id="1529056"/>
    <lineage>
        <taxon>Viruses</taxon>
        <taxon>Viruses incertae sedis</taxon>
        <taxon>Naldaviricetes</taxon>
        <taxon>Lefavirales</taxon>
        <taxon>Nudiviridae</taxon>
        <taxon>Gammanudivirus</taxon>
        <taxon>Gammanudivirus pemonodonis</taxon>
    </lineage>
</organism>
<keyword evidence="1" id="KW-0472">Membrane</keyword>
<gene>
    <name evidence="2" type="primary">odv-e56</name>
    <name evidence="2" type="ORF">PmNV_010</name>
</gene>